<organism evidence="5 6">
    <name type="scientific">Amycolatopsis arida</name>
    <dbReference type="NCBI Taxonomy" id="587909"/>
    <lineage>
        <taxon>Bacteria</taxon>
        <taxon>Bacillati</taxon>
        <taxon>Actinomycetota</taxon>
        <taxon>Actinomycetes</taxon>
        <taxon>Pseudonocardiales</taxon>
        <taxon>Pseudonocardiaceae</taxon>
        <taxon>Amycolatopsis</taxon>
    </lineage>
</organism>
<evidence type="ECO:0000256" key="2">
    <source>
        <dbReference type="ARBA" id="ARBA00023157"/>
    </source>
</evidence>
<accession>A0A1I5L1F2</accession>
<dbReference type="InterPro" id="IPR043504">
    <property type="entry name" value="Peptidase_S1_PA_chymotrypsin"/>
</dbReference>
<evidence type="ECO:0000259" key="4">
    <source>
        <dbReference type="PROSITE" id="PS50240"/>
    </source>
</evidence>
<keyword evidence="6" id="KW-1185">Reference proteome</keyword>
<dbReference type="STRING" id="587909.SAMN05421810_101367"/>
<keyword evidence="3" id="KW-0732">Signal</keyword>
<evidence type="ECO:0000256" key="3">
    <source>
        <dbReference type="SAM" id="SignalP"/>
    </source>
</evidence>
<dbReference type="SUPFAM" id="SSF50934">
    <property type="entry name" value="Tachylectin-2"/>
    <property type="match status" value="1"/>
</dbReference>
<dbReference type="PROSITE" id="PS50240">
    <property type="entry name" value="TRYPSIN_DOM"/>
    <property type="match status" value="1"/>
</dbReference>
<dbReference type="SMART" id="SM00020">
    <property type="entry name" value="Tryp_SPc"/>
    <property type="match status" value="1"/>
</dbReference>
<reference evidence="6" key="1">
    <citation type="submission" date="2016-10" db="EMBL/GenBank/DDBJ databases">
        <authorList>
            <person name="Varghese N."/>
            <person name="Submissions S."/>
        </authorList>
    </citation>
    <scope>NUCLEOTIDE SEQUENCE [LARGE SCALE GENOMIC DNA]</scope>
    <source>
        <strain evidence="6">CGMCC 4.5579</strain>
    </source>
</reference>
<dbReference type="AlphaFoldDB" id="A0A1I5L1F2"/>
<evidence type="ECO:0000313" key="6">
    <source>
        <dbReference type="Proteomes" id="UP000198727"/>
    </source>
</evidence>
<comment type="similarity">
    <text evidence="1">Belongs to the peptidase S1 family.</text>
</comment>
<keyword evidence="2" id="KW-1015">Disulfide bond</keyword>
<dbReference type="Pfam" id="PF14517">
    <property type="entry name" value="Tachylectin"/>
    <property type="match status" value="1"/>
</dbReference>
<gene>
    <name evidence="5" type="ORF">SAMN05421810_101367</name>
</gene>
<dbReference type="InterPro" id="IPR023294">
    <property type="entry name" value="Tachylectin2"/>
</dbReference>
<feature type="signal peptide" evidence="3">
    <location>
        <begin position="1"/>
        <end position="31"/>
    </location>
</feature>
<dbReference type="InterPro" id="IPR001314">
    <property type="entry name" value="Peptidase_S1A"/>
</dbReference>
<protein>
    <submittedName>
        <fullName evidence="5">Trypsin</fullName>
    </submittedName>
</protein>
<dbReference type="PANTHER" id="PTHR24276:SF98">
    <property type="entry name" value="FI18310P1-RELATED"/>
    <property type="match status" value="1"/>
</dbReference>
<dbReference type="InterPro" id="IPR036813">
    <property type="entry name" value="Tachylectin2_sf"/>
</dbReference>
<name>A0A1I5L1F2_9PSEU</name>
<dbReference type="Proteomes" id="UP000198727">
    <property type="component" value="Unassembled WGS sequence"/>
</dbReference>
<proteinExistence type="inferred from homology"/>
<dbReference type="InterPro" id="IPR050430">
    <property type="entry name" value="Peptidase_S1"/>
</dbReference>
<dbReference type="Gene3D" id="2.115.10.10">
    <property type="entry name" value="Tachylectin 2"/>
    <property type="match status" value="2"/>
</dbReference>
<evidence type="ECO:0000256" key="1">
    <source>
        <dbReference type="ARBA" id="ARBA00007664"/>
    </source>
</evidence>
<dbReference type="PRINTS" id="PR00722">
    <property type="entry name" value="CHYMOTRYPSIN"/>
</dbReference>
<dbReference type="InterPro" id="IPR001254">
    <property type="entry name" value="Trypsin_dom"/>
</dbReference>
<feature type="chain" id="PRO_5011693789" evidence="3">
    <location>
        <begin position="32"/>
        <end position="507"/>
    </location>
</feature>
<dbReference type="PANTHER" id="PTHR24276">
    <property type="entry name" value="POLYSERASE-RELATED"/>
    <property type="match status" value="1"/>
</dbReference>
<dbReference type="InterPro" id="IPR009003">
    <property type="entry name" value="Peptidase_S1_PA"/>
</dbReference>
<dbReference type="EMBL" id="FOWW01000001">
    <property type="protein sequence ID" value="SFO91117.1"/>
    <property type="molecule type" value="Genomic_DNA"/>
</dbReference>
<feature type="domain" description="Peptidase S1" evidence="4">
    <location>
        <begin position="32"/>
        <end position="247"/>
    </location>
</feature>
<evidence type="ECO:0000313" key="5">
    <source>
        <dbReference type="EMBL" id="SFO91117.1"/>
    </source>
</evidence>
<dbReference type="GO" id="GO:0004252">
    <property type="term" value="F:serine-type endopeptidase activity"/>
    <property type="evidence" value="ECO:0007669"/>
    <property type="project" value="InterPro"/>
</dbReference>
<dbReference type="Gene3D" id="2.40.10.10">
    <property type="entry name" value="Trypsin-like serine proteases"/>
    <property type="match status" value="1"/>
</dbReference>
<sequence length="507" mass="55648">MSTKYHRKGWCAGALVAVLVPGALVSPPAHAVAGGGVARAVDYGFIAKIEVSGARGCTGVLIDPEWVLTARSCFSGNGVQAAAAGSPMAEAIIGRPDLATNAGKSVSVMSVVSHPERDVALGRLAEPVWNVDRPAIARTAPGQGEVLRVAGFGRTEDVWVPDKLQHARFRVQSVASTTVEVVGEDGASTCKGDAGGPALRERNGAVELVAINSASWQKGCLEVSETRQGGIETRVDGLDPWLRQHVPNLYIECKSAVPIFAVHPDDTMWLDQHTAPRYGNDSWIDGFRIGGPGWLNGRAFASVDGVVYGAKENGELRRLRWNGTGWDRPNPDHWYDVIDYGWERYTTDAYRNRVTADSKGHIYTIEPDGNLHWRSYDHATKRWEHRVVESGWGQYDLIVAAGDGVLYARTPDGKLFRHHYDAEGQRWISRSGQIGAAWNMYHSITSAGADILYGIRSSWYNDASYWYRYLPDAQKWAETGTRGGKLLSRRWNRTHNVVAAPDSCRLL</sequence>
<dbReference type="GO" id="GO:0006508">
    <property type="term" value="P:proteolysis"/>
    <property type="evidence" value="ECO:0007669"/>
    <property type="project" value="InterPro"/>
</dbReference>
<dbReference type="Pfam" id="PF00089">
    <property type="entry name" value="Trypsin"/>
    <property type="match status" value="1"/>
</dbReference>
<dbReference type="SUPFAM" id="SSF50494">
    <property type="entry name" value="Trypsin-like serine proteases"/>
    <property type="match status" value="1"/>
</dbReference>